<keyword evidence="4" id="KW-1185">Reference proteome</keyword>
<organism evidence="3 4">
    <name type="scientific">Dictyocaulus viviparus</name>
    <name type="common">Bovine lungworm</name>
    <dbReference type="NCBI Taxonomy" id="29172"/>
    <lineage>
        <taxon>Eukaryota</taxon>
        <taxon>Metazoa</taxon>
        <taxon>Ecdysozoa</taxon>
        <taxon>Nematoda</taxon>
        <taxon>Chromadorea</taxon>
        <taxon>Rhabditida</taxon>
        <taxon>Rhabditina</taxon>
        <taxon>Rhabditomorpha</taxon>
        <taxon>Strongyloidea</taxon>
        <taxon>Metastrongylidae</taxon>
        <taxon>Dictyocaulus</taxon>
    </lineage>
</organism>
<feature type="domain" description="GATOR2 complex protein MIO zinc-ribbon like" evidence="2">
    <location>
        <begin position="483"/>
        <end position="568"/>
    </location>
</feature>
<dbReference type="PANTHER" id="PTHR16453">
    <property type="entry name" value="WD40 DOMAIN-CONTAINING PROTEIN MIO FAMILY MEMBER"/>
    <property type="match status" value="1"/>
</dbReference>
<reference evidence="3 4" key="1">
    <citation type="submission" date="2013-11" db="EMBL/GenBank/DDBJ databases">
        <title>Draft genome of the bovine lungworm Dictyocaulus viviparus.</title>
        <authorList>
            <person name="Mitreva M."/>
        </authorList>
    </citation>
    <scope>NUCLEOTIDE SEQUENCE [LARGE SCALE GENOMIC DNA]</scope>
    <source>
        <strain evidence="3 4">HannoverDv2000</strain>
    </source>
</reference>
<dbReference type="InterPro" id="IPR037593">
    <property type="entry name" value="MIOS/Sea4"/>
</dbReference>
<dbReference type="InterPro" id="IPR031488">
    <property type="entry name" value="Zn_ribbon_mio"/>
</dbReference>
<name>A0A0D8XGE3_DICVI</name>
<dbReference type="EMBL" id="KN716626">
    <property type="protein sequence ID" value="KJH42777.1"/>
    <property type="molecule type" value="Genomic_DNA"/>
</dbReference>
<dbReference type="CDD" id="cd16691">
    <property type="entry name" value="mRING-H2-C3H3C2_Mio"/>
    <property type="match status" value="1"/>
</dbReference>
<dbReference type="GO" id="GO:1904263">
    <property type="term" value="P:positive regulation of TORC1 signaling"/>
    <property type="evidence" value="ECO:0007669"/>
    <property type="project" value="TreeGrafter"/>
</dbReference>
<evidence type="ECO:0000259" key="2">
    <source>
        <dbReference type="Pfam" id="PF17034"/>
    </source>
</evidence>
<feature type="region of interest" description="Disordered" evidence="1">
    <location>
        <begin position="1"/>
        <end position="20"/>
    </location>
</feature>
<reference evidence="4" key="2">
    <citation type="journal article" date="2016" name="Sci. Rep.">
        <title>Dictyocaulus viviparus genome, variome and transcriptome elucidate lungworm biology and support future intervention.</title>
        <authorList>
            <person name="McNulty S.N."/>
            <person name="Strube C."/>
            <person name="Rosa B.A."/>
            <person name="Martin J.C."/>
            <person name="Tyagi R."/>
            <person name="Choi Y.J."/>
            <person name="Wang Q."/>
            <person name="Hallsworth Pepin K."/>
            <person name="Zhang X."/>
            <person name="Ozersky P."/>
            <person name="Wilson R.K."/>
            <person name="Sternberg P.W."/>
            <person name="Gasser R.B."/>
            <person name="Mitreva M."/>
        </authorList>
    </citation>
    <scope>NUCLEOTIDE SEQUENCE [LARGE SCALE GENOMIC DNA]</scope>
    <source>
        <strain evidence="4">HannoverDv2000</strain>
    </source>
</reference>
<evidence type="ECO:0000313" key="4">
    <source>
        <dbReference type="Proteomes" id="UP000053766"/>
    </source>
</evidence>
<accession>A0A0D8XGE3</accession>
<dbReference type="OrthoDB" id="5855440at2759"/>
<dbReference type="STRING" id="29172.A0A0D8XGE3"/>
<dbReference type="Proteomes" id="UP000053766">
    <property type="component" value="Unassembled WGS sequence"/>
</dbReference>
<sequence>MISDEDDILTSEKNSSRCDESAPIPRVNVKGVPGILQLCTLELEADVVWRNCDSSHFSFIKVARSPIRRLITAPFSLPVDEERMVSDERFTSSTDVMKQLTIIFLCLINGYSMRFIEYTLFVRRKLGKPVFTGNPCSFLNAFYFFSTIVLSYVNKISGSADNSSPRHVARRLRLLDKIDAFIKQEGVSSSLNPLFVPMLLFLHGEMTYTHPEKFTEIVLSNKRIPLSLRVAWAVNLLSSTKMKDALYFLFQQSSGMERLQFVGLGRHPDSLTVLSEYLYMTQDSQVFSHLLVAGRCFEEDDMMPELTKSKSNLDFNAYQNGREDHCTPVALSLITKFPKSYLNATSDMSALMHLARAELYRYCFVLQRMEKYCFRRKLLNLVPQTYWSKFKTSVDISCTFCGSSHEVALRTAESAIPDHHNQLRSRINVNRAVSSRSSISVTSTSKSISLTSTTSTSDLETSASVSATSIAESYSYDYNGVDGGTEAEIKRPPDSACPQCRKSYPRCCLCGLSYGTLVNDFDHPGGAFAMMFSTCLICSHGGHTKHVISWFEKEDQCPVMGCDCRCLHLENKVDGRTRQTILVPF</sequence>
<evidence type="ECO:0000256" key="1">
    <source>
        <dbReference type="SAM" id="MobiDB-lite"/>
    </source>
</evidence>
<dbReference type="GO" id="GO:0005737">
    <property type="term" value="C:cytoplasm"/>
    <property type="evidence" value="ECO:0007669"/>
    <property type="project" value="TreeGrafter"/>
</dbReference>
<dbReference type="AlphaFoldDB" id="A0A0D8XGE3"/>
<dbReference type="PANTHER" id="PTHR16453:SF9">
    <property type="entry name" value="GATOR COMPLEX PROTEIN MIOS"/>
    <property type="match status" value="1"/>
</dbReference>
<proteinExistence type="predicted"/>
<protein>
    <recommendedName>
        <fullName evidence="2">GATOR2 complex protein MIO zinc-ribbon like domain-containing protein</fullName>
    </recommendedName>
</protein>
<dbReference type="GO" id="GO:0034198">
    <property type="term" value="P:cellular response to amino acid starvation"/>
    <property type="evidence" value="ECO:0007669"/>
    <property type="project" value="TreeGrafter"/>
</dbReference>
<dbReference type="Pfam" id="PF17034">
    <property type="entry name" value="zinc_ribbon_16"/>
    <property type="match status" value="1"/>
</dbReference>
<evidence type="ECO:0000313" key="3">
    <source>
        <dbReference type="EMBL" id="KJH42777.1"/>
    </source>
</evidence>
<gene>
    <name evidence="3" type="ORF">DICVIV_11221</name>
</gene>